<dbReference type="Proteomes" id="UP000474159">
    <property type="component" value="Unassembled WGS sequence"/>
</dbReference>
<name>A0A6L3SRZ3_9HYPH</name>
<evidence type="ECO:0000313" key="1">
    <source>
        <dbReference type="EMBL" id="KAB1075916.1"/>
    </source>
</evidence>
<dbReference type="RefSeq" id="WP_151003083.1">
    <property type="nucleotide sequence ID" value="NZ_BPQY01000086.1"/>
</dbReference>
<comment type="caution">
    <text evidence="1">The sequence shown here is derived from an EMBL/GenBank/DDBJ whole genome shotgun (WGS) entry which is preliminary data.</text>
</comment>
<dbReference type="AlphaFoldDB" id="A0A6L3SRZ3"/>
<proteinExistence type="predicted"/>
<gene>
    <name evidence="1" type="ORF">F6X53_24095</name>
</gene>
<dbReference type="EMBL" id="VZZK01000032">
    <property type="protein sequence ID" value="KAB1075916.1"/>
    <property type="molecule type" value="Genomic_DNA"/>
</dbReference>
<evidence type="ECO:0000313" key="2">
    <source>
        <dbReference type="Proteomes" id="UP000474159"/>
    </source>
</evidence>
<dbReference type="OrthoDB" id="8456540at2"/>
<keyword evidence="2" id="KW-1185">Reference proteome</keyword>
<protein>
    <submittedName>
        <fullName evidence="1">Uncharacterized protein</fullName>
    </submittedName>
</protein>
<organism evidence="1 2">
    <name type="scientific">Methylobacterium soli</name>
    <dbReference type="NCBI Taxonomy" id="553447"/>
    <lineage>
        <taxon>Bacteria</taxon>
        <taxon>Pseudomonadati</taxon>
        <taxon>Pseudomonadota</taxon>
        <taxon>Alphaproteobacteria</taxon>
        <taxon>Hyphomicrobiales</taxon>
        <taxon>Methylobacteriaceae</taxon>
        <taxon>Methylobacterium</taxon>
    </lineage>
</organism>
<reference evidence="1 2" key="1">
    <citation type="submission" date="2019-09" db="EMBL/GenBank/DDBJ databases">
        <title>YIM 48816 draft genome.</title>
        <authorList>
            <person name="Jiang L."/>
        </authorList>
    </citation>
    <scope>NUCLEOTIDE SEQUENCE [LARGE SCALE GENOMIC DNA]</scope>
    <source>
        <strain evidence="1 2">YIM 48816</strain>
    </source>
</reference>
<accession>A0A6L3SRZ3</accession>
<sequence length="99" mass="11189">MQNDNFDLFREKSAAEIRREKLRAEVKATIIRFMAEAERQGLDAYNAAESEFPGTPDGVLFECLGALGSQQEAAWWDRIQKTIDGEIIKNAIRTRGGKQ</sequence>